<dbReference type="CDD" id="cd17574">
    <property type="entry name" value="REC_OmpR"/>
    <property type="match status" value="1"/>
</dbReference>
<dbReference type="SMART" id="SM00448">
    <property type="entry name" value="REC"/>
    <property type="match status" value="1"/>
</dbReference>
<dbReference type="SMART" id="SM00862">
    <property type="entry name" value="Trans_reg_C"/>
    <property type="match status" value="1"/>
</dbReference>
<comment type="function">
    <text evidence="7">May play the central regulatory role in sporulation. It may be an element of the effector pathway responsible for the activation of sporulation genes in response to nutritional stress. Spo0A may act in concert with spo0H (a sigma factor) to control the expression of some genes that are critical to the sporulation process.</text>
</comment>
<dbReference type="SUPFAM" id="SSF52172">
    <property type="entry name" value="CheY-like"/>
    <property type="match status" value="1"/>
</dbReference>
<dbReference type="PROSITE" id="PS51755">
    <property type="entry name" value="OMPR_PHOB"/>
    <property type="match status" value="1"/>
</dbReference>
<dbReference type="GO" id="GO:0000156">
    <property type="term" value="F:phosphorelay response regulator activity"/>
    <property type="evidence" value="ECO:0007669"/>
    <property type="project" value="TreeGrafter"/>
</dbReference>
<evidence type="ECO:0000256" key="1">
    <source>
        <dbReference type="ARBA" id="ARBA00018672"/>
    </source>
</evidence>
<feature type="modified residue" description="4-aspartylphosphate" evidence="8">
    <location>
        <position position="52"/>
    </location>
</feature>
<dbReference type="CDD" id="cd00383">
    <property type="entry name" value="trans_reg_C"/>
    <property type="match status" value="1"/>
</dbReference>
<dbReference type="SUPFAM" id="SSF46894">
    <property type="entry name" value="C-terminal effector domain of the bipartite response regulators"/>
    <property type="match status" value="1"/>
</dbReference>
<keyword evidence="3" id="KW-0902">Two-component regulatory system</keyword>
<dbReference type="GO" id="GO:0032993">
    <property type="term" value="C:protein-DNA complex"/>
    <property type="evidence" value="ECO:0007669"/>
    <property type="project" value="TreeGrafter"/>
</dbReference>
<dbReference type="PROSITE" id="PS50110">
    <property type="entry name" value="RESPONSE_REGULATORY"/>
    <property type="match status" value="1"/>
</dbReference>
<evidence type="ECO:0000256" key="7">
    <source>
        <dbReference type="ARBA" id="ARBA00024867"/>
    </source>
</evidence>
<evidence type="ECO:0000313" key="12">
    <source>
        <dbReference type="EMBL" id="HIQ61163.1"/>
    </source>
</evidence>
<dbReference type="EMBL" id="DVFO01000062">
    <property type="protein sequence ID" value="HIQ61163.1"/>
    <property type="molecule type" value="Genomic_DNA"/>
</dbReference>
<dbReference type="InterPro" id="IPR016032">
    <property type="entry name" value="Sig_transdc_resp-reg_C-effctor"/>
</dbReference>
<protein>
    <recommendedName>
        <fullName evidence="1">Stage 0 sporulation protein A homolog</fullName>
    </recommendedName>
</protein>
<dbReference type="InterPro" id="IPR036388">
    <property type="entry name" value="WH-like_DNA-bd_sf"/>
</dbReference>
<keyword evidence="2 8" id="KW-0597">Phosphoprotein</keyword>
<evidence type="ECO:0000313" key="13">
    <source>
        <dbReference type="Proteomes" id="UP000886879"/>
    </source>
</evidence>
<dbReference type="Gene3D" id="1.10.10.10">
    <property type="entry name" value="Winged helix-like DNA-binding domain superfamily/Winged helix DNA-binding domain"/>
    <property type="match status" value="1"/>
</dbReference>
<dbReference type="InterPro" id="IPR039420">
    <property type="entry name" value="WalR-like"/>
</dbReference>
<feature type="domain" description="Response regulatory" evidence="10">
    <location>
        <begin position="3"/>
        <end position="116"/>
    </location>
</feature>
<dbReference type="Proteomes" id="UP000886879">
    <property type="component" value="Unassembled WGS sequence"/>
</dbReference>
<name>A0A9D0YSK1_9FIRM</name>
<dbReference type="Gene3D" id="3.40.50.2300">
    <property type="match status" value="1"/>
</dbReference>
<feature type="domain" description="OmpR/PhoB-type" evidence="11">
    <location>
        <begin position="131"/>
        <end position="230"/>
    </location>
</feature>
<dbReference type="InterPro" id="IPR001789">
    <property type="entry name" value="Sig_transdc_resp-reg_receiver"/>
</dbReference>
<evidence type="ECO:0000256" key="5">
    <source>
        <dbReference type="ARBA" id="ARBA00023125"/>
    </source>
</evidence>
<dbReference type="Pfam" id="PF00486">
    <property type="entry name" value="Trans_reg_C"/>
    <property type="match status" value="1"/>
</dbReference>
<dbReference type="GO" id="GO:0005829">
    <property type="term" value="C:cytosol"/>
    <property type="evidence" value="ECO:0007669"/>
    <property type="project" value="TreeGrafter"/>
</dbReference>
<sequence>MYKILICDDDHDIVSALKIYLTSEGYQTVEAYNGQEALEAVEAGGIDLVLMDVMMPKMDGIRATARMREEGNIPIILLTAKGEDSDKVLGLNIGADDYITKPFNPIEVLARVKSQLRRYTTLGGKQSGDEQGVLRNGALVLDDAAKMVRVDGEVINLTPIEYNILHLLMKNPGRVYSTAQIYQLVWNDPVLGSENTVAVHIRHLREKIEIDPANPHYLKVVWGLGYKMEKMV</sequence>
<reference evidence="12" key="2">
    <citation type="journal article" date="2021" name="PeerJ">
        <title>Extensive microbial diversity within the chicken gut microbiome revealed by metagenomics and culture.</title>
        <authorList>
            <person name="Gilroy R."/>
            <person name="Ravi A."/>
            <person name="Getino M."/>
            <person name="Pursley I."/>
            <person name="Horton D.L."/>
            <person name="Alikhan N.F."/>
            <person name="Baker D."/>
            <person name="Gharbi K."/>
            <person name="Hall N."/>
            <person name="Watson M."/>
            <person name="Adriaenssens E.M."/>
            <person name="Foster-Nyarko E."/>
            <person name="Jarju S."/>
            <person name="Secka A."/>
            <person name="Antonio M."/>
            <person name="Oren A."/>
            <person name="Chaudhuri R.R."/>
            <person name="La Ragione R."/>
            <person name="Hildebrand F."/>
            <person name="Pallen M.J."/>
        </authorList>
    </citation>
    <scope>NUCLEOTIDE SEQUENCE</scope>
    <source>
        <strain evidence="12">ChiGjej2B2-12916</strain>
    </source>
</reference>
<dbReference type="AlphaFoldDB" id="A0A9D0YSK1"/>
<evidence type="ECO:0000256" key="4">
    <source>
        <dbReference type="ARBA" id="ARBA00023015"/>
    </source>
</evidence>
<dbReference type="InterPro" id="IPR011006">
    <property type="entry name" value="CheY-like_superfamily"/>
</dbReference>
<accession>A0A9D0YSK1</accession>
<comment type="caution">
    <text evidence="12">The sequence shown here is derived from an EMBL/GenBank/DDBJ whole genome shotgun (WGS) entry which is preliminary data.</text>
</comment>
<dbReference type="FunFam" id="1.10.10.10:FF:000018">
    <property type="entry name" value="DNA-binding response regulator ResD"/>
    <property type="match status" value="1"/>
</dbReference>
<evidence type="ECO:0000256" key="9">
    <source>
        <dbReference type="PROSITE-ProRule" id="PRU01091"/>
    </source>
</evidence>
<dbReference type="PANTHER" id="PTHR48111:SF2">
    <property type="entry name" value="RESPONSE REGULATOR SAER"/>
    <property type="match status" value="1"/>
</dbReference>
<evidence type="ECO:0000259" key="10">
    <source>
        <dbReference type="PROSITE" id="PS50110"/>
    </source>
</evidence>
<evidence type="ECO:0000256" key="3">
    <source>
        <dbReference type="ARBA" id="ARBA00023012"/>
    </source>
</evidence>
<gene>
    <name evidence="12" type="ORF">IAD31_06160</name>
</gene>
<dbReference type="PANTHER" id="PTHR48111">
    <property type="entry name" value="REGULATOR OF RPOS"/>
    <property type="match status" value="1"/>
</dbReference>
<organism evidence="12 13">
    <name type="scientific">Candidatus Enterenecus faecium</name>
    <dbReference type="NCBI Taxonomy" id="2840780"/>
    <lineage>
        <taxon>Bacteria</taxon>
        <taxon>Bacillati</taxon>
        <taxon>Bacillota</taxon>
        <taxon>Clostridia</taxon>
        <taxon>Eubacteriales</taxon>
        <taxon>Candidatus Enterenecus</taxon>
    </lineage>
</organism>
<evidence type="ECO:0000256" key="8">
    <source>
        <dbReference type="PROSITE-ProRule" id="PRU00169"/>
    </source>
</evidence>
<evidence type="ECO:0000256" key="2">
    <source>
        <dbReference type="ARBA" id="ARBA00022553"/>
    </source>
</evidence>
<dbReference type="Pfam" id="PF00072">
    <property type="entry name" value="Response_reg"/>
    <property type="match status" value="1"/>
</dbReference>
<feature type="DNA-binding region" description="OmpR/PhoB-type" evidence="9">
    <location>
        <begin position="131"/>
        <end position="230"/>
    </location>
</feature>
<dbReference type="InterPro" id="IPR001867">
    <property type="entry name" value="OmpR/PhoB-type_DNA-bd"/>
</dbReference>
<keyword evidence="4" id="KW-0805">Transcription regulation</keyword>
<dbReference type="FunFam" id="3.40.50.2300:FF:000001">
    <property type="entry name" value="DNA-binding response regulator PhoB"/>
    <property type="match status" value="1"/>
</dbReference>
<evidence type="ECO:0000259" key="11">
    <source>
        <dbReference type="PROSITE" id="PS51755"/>
    </source>
</evidence>
<dbReference type="GO" id="GO:0006355">
    <property type="term" value="P:regulation of DNA-templated transcription"/>
    <property type="evidence" value="ECO:0007669"/>
    <property type="project" value="InterPro"/>
</dbReference>
<proteinExistence type="predicted"/>
<dbReference type="Gene3D" id="6.10.250.690">
    <property type="match status" value="1"/>
</dbReference>
<dbReference type="GO" id="GO:0000976">
    <property type="term" value="F:transcription cis-regulatory region binding"/>
    <property type="evidence" value="ECO:0007669"/>
    <property type="project" value="TreeGrafter"/>
</dbReference>
<keyword evidence="6" id="KW-0804">Transcription</keyword>
<evidence type="ECO:0000256" key="6">
    <source>
        <dbReference type="ARBA" id="ARBA00023163"/>
    </source>
</evidence>
<reference evidence="12" key="1">
    <citation type="submission" date="2020-10" db="EMBL/GenBank/DDBJ databases">
        <authorList>
            <person name="Gilroy R."/>
        </authorList>
    </citation>
    <scope>NUCLEOTIDE SEQUENCE</scope>
    <source>
        <strain evidence="12">ChiGjej2B2-12916</strain>
    </source>
</reference>
<keyword evidence="5 9" id="KW-0238">DNA-binding</keyword>